<dbReference type="GO" id="GO:0003677">
    <property type="term" value="F:DNA binding"/>
    <property type="evidence" value="ECO:0007669"/>
    <property type="project" value="UniProtKB-KW"/>
</dbReference>
<comment type="caution">
    <text evidence="1">The sequence shown here is derived from an EMBL/GenBank/DDBJ whole genome shotgun (WGS) entry which is preliminary data.</text>
</comment>
<organism evidence="1 2">
    <name type="scientific">Cohnella terricola</name>
    <dbReference type="NCBI Taxonomy" id="1289167"/>
    <lineage>
        <taxon>Bacteria</taxon>
        <taxon>Bacillati</taxon>
        <taxon>Bacillota</taxon>
        <taxon>Bacilli</taxon>
        <taxon>Bacillales</taxon>
        <taxon>Paenibacillaceae</taxon>
        <taxon>Cohnella</taxon>
    </lineage>
</organism>
<dbReference type="PANTHER" id="PTHR38479">
    <property type="entry name" value="LMO0824 PROTEIN"/>
    <property type="match status" value="1"/>
</dbReference>
<dbReference type="PANTHER" id="PTHR38479:SF2">
    <property type="entry name" value="WINGED HELIX DNA-BINDING DOMAIN-CONTAINING PROTEIN"/>
    <property type="match status" value="1"/>
</dbReference>
<evidence type="ECO:0000313" key="2">
    <source>
        <dbReference type="Proteomes" id="UP000316330"/>
    </source>
</evidence>
<dbReference type="AlphaFoldDB" id="A0A559JAJ2"/>
<reference evidence="1 2" key="1">
    <citation type="submission" date="2019-07" db="EMBL/GenBank/DDBJ databases">
        <authorList>
            <person name="Kim J."/>
        </authorList>
    </citation>
    <scope>NUCLEOTIDE SEQUENCE [LARGE SCALE GENOMIC DNA]</scope>
    <source>
        <strain evidence="1 2">G13</strain>
    </source>
</reference>
<dbReference type="Pfam" id="PF06224">
    <property type="entry name" value="AlkZ-like"/>
    <property type="match status" value="1"/>
</dbReference>
<sequence length="379" mass="42553">MADNGATLSRRALNRALLERQMLIKRTKIPALDVMEHLIGLQAQAPNPPYIGLWARVEDFRQDELSGLIESRQAVRIALMRSTIHLTSARDALSLRPVVQPALERGLKGNYGKHLAGIDEADLAAEARTLVEKRPMTFRELGGLLAEDERWRNREPDTLAAAVRTLLPLVQIPPRGLWGESGQSVHTTAEAWLGSPAIPAISPETMIERYLAAFGPASAKDMQTWSGLTRLGEVVKRIRPRLRIYYDEQGRELFDVLDAPLPDPDMPIPPRYMAEFDNALLSHADRSRIISEEDRKRVFTINGIIRPTFLIDGFVAGMWRIDRKRDAAILTIEPFRPLRPEDRAGLYEEGDNLLRFAAAECGSREIRIADESTSSDGLR</sequence>
<proteinExistence type="predicted"/>
<protein>
    <submittedName>
        <fullName evidence="1">Winged helix DNA-binding domain-containing protein</fullName>
    </submittedName>
</protein>
<evidence type="ECO:0000313" key="1">
    <source>
        <dbReference type="EMBL" id="TVX96867.1"/>
    </source>
</evidence>
<keyword evidence="2" id="KW-1185">Reference proteome</keyword>
<name>A0A559JAJ2_9BACL</name>
<dbReference type="EMBL" id="VNJJ01000014">
    <property type="protein sequence ID" value="TVX96867.1"/>
    <property type="molecule type" value="Genomic_DNA"/>
</dbReference>
<dbReference type="Proteomes" id="UP000316330">
    <property type="component" value="Unassembled WGS sequence"/>
</dbReference>
<accession>A0A559JAJ2</accession>
<dbReference type="OrthoDB" id="57247at2"/>
<gene>
    <name evidence="1" type="ORF">FPZ45_19915</name>
</gene>
<dbReference type="InterPro" id="IPR009351">
    <property type="entry name" value="AlkZ-like"/>
</dbReference>
<keyword evidence="1" id="KW-0238">DNA-binding</keyword>
<dbReference type="RefSeq" id="WP_144705759.1">
    <property type="nucleotide sequence ID" value="NZ_VNJJ01000014.1"/>
</dbReference>